<dbReference type="Pfam" id="PF13392">
    <property type="entry name" value="HNH_3"/>
    <property type="match status" value="1"/>
</dbReference>
<sequence>MTQDRICSTPGCGTGGKLTRGMCSRCYRYWLDHTPVEEREIAPRFVDDFWSQVEKTHDYGCWLWTGKADPKGYGRWKSKHLAHREAWRRERGPIPDGIWILHHCDTPPCVNPAHLYPGTVVENVRDAVARGRAYRPPRKTHCPRGHAKEGDNLVVVHQQGREVHRCRTCENERSNRRQKEARRSRGLRQTRLSDDERSRIVALRREGRTHPAIAREVGRGIATVGRILRDAGV</sequence>
<reference evidence="3 4" key="1">
    <citation type="submission" date="2019-11" db="EMBL/GenBank/DDBJ databases">
        <authorList>
            <person name="Cao P."/>
        </authorList>
    </citation>
    <scope>NUCLEOTIDE SEQUENCE [LARGE SCALE GENOMIC DNA]</scope>
    <source>
        <strain evidence="3 4">NEAU-AAG5</strain>
    </source>
</reference>
<dbReference type="GO" id="GO:0004519">
    <property type="term" value="F:endonuclease activity"/>
    <property type="evidence" value="ECO:0007669"/>
    <property type="project" value="InterPro"/>
</dbReference>
<dbReference type="Gene3D" id="1.10.10.60">
    <property type="entry name" value="Homeodomain-like"/>
    <property type="match status" value="1"/>
</dbReference>
<evidence type="ECO:0000256" key="1">
    <source>
        <dbReference type="SAM" id="MobiDB-lite"/>
    </source>
</evidence>
<feature type="domain" description="HNH nuclease" evidence="2">
    <location>
        <begin position="81"/>
        <end position="124"/>
    </location>
</feature>
<dbReference type="InterPro" id="IPR044930">
    <property type="entry name" value="Homing_endonuclease_His-Me"/>
</dbReference>
<proteinExistence type="predicted"/>
<evidence type="ECO:0000313" key="3">
    <source>
        <dbReference type="EMBL" id="MUN41437.1"/>
    </source>
</evidence>
<protein>
    <submittedName>
        <fullName evidence="3">Helix-turn-helix domain-containing protein</fullName>
    </submittedName>
</protein>
<evidence type="ECO:0000259" key="2">
    <source>
        <dbReference type="Pfam" id="PF13392"/>
    </source>
</evidence>
<feature type="region of interest" description="Disordered" evidence="1">
    <location>
        <begin position="172"/>
        <end position="195"/>
    </location>
</feature>
<dbReference type="Proteomes" id="UP000432015">
    <property type="component" value="Unassembled WGS sequence"/>
</dbReference>
<keyword evidence="4" id="KW-1185">Reference proteome</keyword>
<dbReference type="SUPFAM" id="SSF54060">
    <property type="entry name" value="His-Me finger endonucleases"/>
    <property type="match status" value="1"/>
</dbReference>
<dbReference type="EMBL" id="WOFH01000014">
    <property type="protein sequence ID" value="MUN41437.1"/>
    <property type="molecule type" value="Genomic_DNA"/>
</dbReference>
<dbReference type="InterPro" id="IPR003615">
    <property type="entry name" value="HNH_nuc"/>
</dbReference>
<feature type="compositionally biased region" description="Basic and acidic residues" evidence="1">
    <location>
        <begin position="172"/>
        <end position="183"/>
    </location>
</feature>
<name>A0A7K1LAH5_9ACTN</name>
<dbReference type="RefSeq" id="WP_156220608.1">
    <property type="nucleotide sequence ID" value="NZ_WOFH01000014.1"/>
</dbReference>
<dbReference type="InterPro" id="IPR044925">
    <property type="entry name" value="His-Me_finger_sf"/>
</dbReference>
<dbReference type="AlphaFoldDB" id="A0A7K1LAH5"/>
<comment type="caution">
    <text evidence="3">The sequence shown here is derived from an EMBL/GenBank/DDBJ whole genome shotgun (WGS) entry which is preliminary data.</text>
</comment>
<dbReference type="Gene3D" id="3.90.75.10">
    <property type="entry name" value="Homing Intron 3 (I-ppo) Encoded Endonuclease, Chain A"/>
    <property type="match status" value="1"/>
</dbReference>
<organism evidence="3 4">
    <name type="scientific">Actinomadura litoris</name>
    <dbReference type="NCBI Taxonomy" id="2678616"/>
    <lineage>
        <taxon>Bacteria</taxon>
        <taxon>Bacillati</taxon>
        <taxon>Actinomycetota</taxon>
        <taxon>Actinomycetes</taxon>
        <taxon>Streptosporangiales</taxon>
        <taxon>Thermomonosporaceae</taxon>
        <taxon>Actinomadura</taxon>
    </lineage>
</organism>
<gene>
    <name evidence="3" type="ORF">GNZ18_33320</name>
</gene>
<accession>A0A7K1LAH5</accession>
<evidence type="ECO:0000313" key="4">
    <source>
        <dbReference type="Proteomes" id="UP000432015"/>
    </source>
</evidence>